<dbReference type="GO" id="GO:0005886">
    <property type="term" value="C:plasma membrane"/>
    <property type="evidence" value="ECO:0007669"/>
    <property type="project" value="TreeGrafter"/>
</dbReference>
<dbReference type="InterPro" id="IPR042175">
    <property type="entry name" value="Cell/Rod_MreC_2"/>
</dbReference>
<keyword evidence="6" id="KW-0175">Coiled coil</keyword>
<dbReference type="Gene3D" id="2.40.10.350">
    <property type="entry name" value="Rod shape-determining protein MreC, domain 2"/>
    <property type="match status" value="1"/>
</dbReference>
<evidence type="ECO:0000256" key="1">
    <source>
        <dbReference type="ARBA" id="ARBA00009369"/>
    </source>
</evidence>
<dbReference type="Pfam" id="PF04085">
    <property type="entry name" value="MreC"/>
    <property type="match status" value="1"/>
</dbReference>
<evidence type="ECO:0000256" key="7">
    <source>
        <dbReference type="SAM" id="SignalP"/>
    </source>
</evidence>
<sequence>MRGPRLLLVLLLLTAFTLTALDARSGNGSPFDALRRGADAALGPAQRALGGVARRAGAVLGGDSDEQARLRADNDRLRAELRRTEDLRRRVAQLDALLRLKDYGTYPMVPARVTAVGSTFGFESTVTIDAGSQDGVEPGQTVVTGEGLLGRTLRVGPFTSTVLLLTDPGFTVGARLTREGTVGLATGSGDGLELALVEGGEVRTGDALLTTGSDTFVPGVPVGRVTSVEPGAGSPVTTARVRPYVDVTSVDLVGVVTEPPRGTPRVPLQPSPRP</sequence>
<name>A0A6J4MK12_9ACTN</name>
<comment type="function">
    <text evidence="5">Involved in formation and maintenance of cell shape.</text>
</comment>
<evidence type="ECO:0000256" key="3">
    <source>
        <dbReference type="ARBA" id="ARBA00022960"/>
    </source>
</evidence>
<feature type="signal peptide" evidence="7">
    <location>
        <begin position="1"/>
        <end position="20"/>
    </location>
</feature>
<organism evidence="9">
    <name type="scientific">uncultured Frankineae bacterium</name>
    <dbReference type="NCBI Taxonomy" id="437475"/>
    <lineage>
        <taxon>Bacteria</taxon>
        <taxon>Bacillati</taxon>
        <taxon>Actinomycetota</taxon>
        <taxon>Actinomycetes</taxon>
        <taxon>Frankiales</taxon>
        <taxon>environmental samples</taxon>
    </lineage>
</organism>
<feature type="chain" id="PRO_5039388198" description="Cell shape-determining protein MreC" evidence="7">
    <location>
        <begin position="21"/>
        <end position="274"/>
    </location>
</feature>
<proteinExistence type="inferred from homology"/>
<dbReference type="EMBL" id="CADCUE010000288">
    <property type="protein sequence ID" value="CAA9361368.1"/>
    <property type="molecule type" value="Genomic_DNA"/>
</dbReference>
<dbReference type="PANTHER" id="PTHR34138">
    <property type="entry name" value="CELL SHAPE-DETERMINING PROTEIN MREC"/>
    <property type="match status" value="1"/>
</dbReference>
<comment type="similarity">
    <text evidence="1 5">Belongs to the MreC family.</text>
</comment>
<evidence type="ECO:0000256" key="6">
    <source>
        <dbReference type="SAM" id="Coils"/>
    </source>
</evidence>
<dbReference type="Gene3D" id="2.40.10.340">
    <property type="entry name" value="Rod shape-determining protein MreC, domain 1"/>
    <property type="match status" value="1"/>
</dbReference>
<evidence type="ECO:0000256" key="4">
    <source>
        <dbReference type="ARBA" id="ARBA00032089"/>
    </source>
</evidence>
<keyword evidence="7" id="KW-0732">Signal</keyword>
<evidence type="ECO:0000256" key="2">
    <source>
        <dbReference type="ARBA" id="ARBA00013855"/>
    </source>
</evidence>
<dbReference type="InterPro" id="IPR055342">
    <property type="entry name" value="MreC_beta-barrel_core"/>
</dbReference>
<accession>A0A6J4MK12</accession>
<dbReference type="GO" id="GO:0008360">
    <property type="term" value="P:regulation of cell shape"/>
    <property type="evidence" value="ECO:0007669"/>
    <property type="project" value="UniProtKB-KW"/>
</dbReference>
<protein>
    <recommendedName>
        <fullName evidence="2 5">Cell shape-determining protein MreC</fullName>
    </recommendedName>
    <alternativeName>
        <fullName evidence="4 5">Cell shape protein MreC</fullName>
    </alternativeName>
</protein>
<evidence type="ECO:0000256" key="5">
    <source>
        <dbReference type="PIRNR" id="PIRNR038471"/>
    </source>
</evidence>
<reference evidence="9" key="1">
    <citation type="submission" date="2020-02" db="EMBL/GenBank/DDBJ databases">
        <authorList>
            <person name="Meier V. D."/>
        </authorList>
    </citation>
    <scope>NUCLEOTIDE SEQUENCE</scope>
    <source>
        <strain evidence="9">AVDCRST_MAG16</strain>
    </source>
</reference>
<evidence type="ECO:0000259" key="8">
    <source>
        <dbReference type="Pfam" id="PF04085"/>
    </source>
</evidence>
<feature type="coiled-coil region" evidence="6">
    <location>
        <begin position="67"/>
        <end position="94"/>
    </location>
</feature>
<dbReference type="PANTHER" id="PTHR34138:SF1">
    <property type="entry name" value="CELL SHAPE-DETERMINING PROTEIN MREC"/>
    <property type="match status" value="1"/>
</dbReference>
<dbReference type="InterPro" id="IPR007221">
    <property type="entry name" value="MreC"/>
</dbReference>
<dbReference type="AlphaFoldDB" id="A0A6J4MK12"/>
<gene>
    <name evidence="9" type="ORF">AVDCRST_MAG16-3054</name>
</gene>
<feature type="domain" description="Rod shape-determining protein MreC beta-barrel core" evidence="8">
    <location>
        <begin position="122"/>
        <end position="256"/>
    </location>
</feature>
<evidence type="ECO:0000313" key="9">
    <source>
        <dbReference type="EMBL" id="CAA9361368.1"/>
    </source>
</evidence>
<dbReference type="PIRSF" id="PIRSF038471">
    <property type="entry name" value="MreC"/>
    <property type="match status" value="1"/>
</dbReference>
<dbReference type="InterPro" id="IPR042177">
    <property type="entry name" value="Cell/Rod_1"/>
</dbReference>
<keyword evidence="3 5" id="KW-0133">Cell shape</keyword>